<feature type="compositionally biased region" description="Basic and acidic residues" evidence="1">
    <location>
        <begin position="401"/>
        <end position="422"/>
    </location>
</feature>
<reference evidence="2 3" key="1">
    <citation type="journal article" date="2023" name="Commun. Biol.">
        <title>Genome analysis of Parmales, the sister group of diatoms, reveals the evolutionary specialization of diatoms from phago-mixotrophs to photoautotrophs.</title>
        <authorList>
            <person name="Ban H."/>
            <person name="Sato S."/>
            <person name="Yoshikawa S."/>
            <person name="Yamada K."/>
            <person name="Nakamura Y."/>
            <person name="Ichinomiya M."/>
            <person name="Sato N."/>
            <person name="Blanc-Mathieu R."/>
            <person name="Endo H."/>
            <person name="Kuwata A."/>
            <person name="Ogata H."/>
        </authorList>
    </citation>
    <scope>NUCLEOTIDE SEQUENCE [LARGE SCALE GENOMIC DNA]</scope>
</reference>
<feature type="compositionally biased region" description="Polar residues" evidence="1">
    <location>
        <begin position="389"/>
        <end position="400"/>
    </location>
</feature>
<feature type="non-terminal residue" evidence="2">
    <location>
        <position position="1"/>
    </location>
</feature>
<feature type="region of interest" description="Disordered" evidence="1">
    <location>
        <begin position="443"/>
        <end position="482"/>
    </location>
</feature>
<keyword evidence="3" id="KW-1185">Reference proteome</keyword>
<dbReference type="EMBL" id="BRYB01000547">
    <property type="protein sequence ID" value="GMI32432.1"/>
    <property type="molecule type" value="Genomic_DNA"/>
</dbReference>
<feature type="compositionally biased region" description="Basic and acidic residues" evidence="1">
    <location>
        <begin position="460"/>
        <end position="478"/>
    </location>
</feature>
<dbReference type="InterPro" id="IPR023393">
    <property type="entry name" value="START-like_dom_sf"/>
</dbReference>
<comment type="caution">
    <text evidence="2">The sequence shown here is derived from an EMBL/GenBank/DDBJ whole genome shotgun (WGS) entry which is preliminary data.</text>
</comment>
<proteinExistence type="predicted"/>
<name>A0ABQ6MU13_9STRA</name>
<evidence type="ECO:0000313" key="2">
    <source>
        <dbReference type="EMBL" id="GMI32432.1"/>
    </source>
</evidence>
<feature type="compositionally biased region" description="Polar residues" evidence="1">
    <location>
        <begin position="443"/>
        <end position="459"/>
    </location>
</feature>
<sequence>SVLKNVAISLSGDKVRAIQDHFAKEEIWPTSAELLISDERDLLNKYLENLKDIKTSIATQGHTWSGPADENDGEFSMWTSVSVARDIRLSYRFAEKTRKAGGGVFEVYSEFTAIASAATVASDIAFARNTLEKPKFLEARSGHTMVWYDKFGTPSGYEDRDRVYMTVRHEIEETGEMVICCTDAEHESCPMNADGIKRAFCTEGYKIEPLGMDKCKVRRYVSGNLKLHITRQAMGTHLTKTFGESMTHLAEMYLSKREKARVQDILKAREEMADVQWRSNMDPYTEEEEEMIERSMNWLDSIETNGGVDNWVDVEGNFDPLFVMKRKSVDVTKIFRKKRATMAKKMVEAQINPDGEHVHHEFALATRRPQRNVRATDPDSMLDDAESVFPNSDSSVGGTTDRSHRGTGTERSHRDTGGSERGYHNTFAARMFNMVGMDNTATSGSYPDDGTTGSAWDTTGRSHESITARSSHNPDGRGHNPSGARWIFPVLSAISKLNEEKEEDTAVAKVASKFGITCVYRLLFGHPNEAAVDEHMVDAIVQNNVLRTERTIKKAIDKDGRSGFREVGFSAGGDEILSGGSPKGGSAALSVSDMNAAKAEGEDNPADLAALPEIGNGAAPEGMAGQVSQLGMLVDARKRPGMKERAASRRSMRIGSARNVMKGIKTADDEEKGPLFTKTEAEAELDKQMDDMYELSYLNSKVMNASMFKTGAVINSAMFNTSKRPDPGMLSDAEMEQMATTTGGSLFNTNRRTSRFTMGMGAFSVGRQVSNDDDGALGAPTERRQSRIGAVLGLNKPRLSGGGGMLTPHNNAHKQDHQHRSSRTLHFGYAKCTLDLPPSLVKAWFADDYQEAGIREHEGDRHVRRKKLETFNDHSYVDYRRSVDNWPVKDRESTLSVICMDVETMDEEGTVHDSHKFVKSTFSCDHEDARMGEGGAIAVHFSSVTRVSELESGQTEVTLLFCILDNGKIPNWMLAQNTFKTLEVVNTCKRQLDKKALAAKMTTYKERMHRLRMRMGVKWNEEAIVEKILLCLSLPVCMFLFQGQSIMHLVSAFLLLLVTESVSDSITSVTCQRWLDIHIGGWQSWDDAGFRDLRTVLVCMVASCMSVVCCVAAFLAGYQEVIEEEGGLGGGGGLGEGGLGEGGVE</sequence>
<accession>A0ABQ6MU13</accession>
<evidence type="ECO:0000256" key="1">
    <source>
        <dbReference type="SAM" id="MobiDB-lite"/>
    </source>
</evidence>
<protein>
    <recommendedName>
        <fullName evidence="4">VASt domain-containing protein</fullName>
    </recommendedName>
</protein>
<evidence type="ECO:0008006" key="4">
    <source>
        <dbReference type="Google" id="ProtNLM"/>
    </source>
</evidence>
<dbReference type="Proteomes" id="UP001165060">
    <property type="component" value="Unassembled WGS sequence"/>
</dbReference>
<organism evidence="2 3">
    <name type="scientific">Tetraparma gracilis</name>
    <dbReference type="NCBI Taxonomy" id="2962635"/>
    <lineage>
        <taxon>Eukaryota</taxon>
        <taxon>Sar</taxon>
        <taxon>Stramenopiles</taxon>
        <taxon>Ochrophyta</taxon>
        <taxon>Bolidophyceae</taxon>
        <taxon>Parmales</taxon>
        <taxon>Triparmaceae</taxon>
        <taxon>Tetraparma</taxon>
    </lineage>
</organism>
<feature type="region of interest" description="Disordered" evidence="1">
    <location>
        <begin position="369"/>
        <end position="422"/>
    </location>
</feature>
<dbReference type="Gene3D" id="3.30.530.20">
    <property type="match status" value="2"/>
</dbReference>
<dbReference type="SUPFAM" id="SSF55961">
    <property type="entry name" value="Bet v1-like"/>
    <property type="match status" value="2"/>
</dbReference>
<evidence type="ECO:0000313" key="3">
    <source>
        <dbReference type="Proteomes" id="UP001165060"/>
    </source>
</evidence>
<gene>
    <name evidence="2" type="ORF">TeGR_g11554</name>
</gene>